<protein>
    <submittedName>
        <fullName evidence="2">Uncharacterized protein</fullName>
    </submittedName>
</protein>
<evidence type="ECO:0000313" key="2">
    <source>
        <dbReference type="EMBL" id="GFH30474.1"/>
    </source>
</evidence>
<dbReference type="Proteomes" id="UP000485058">
    <property type="component" value="Unassembled WGS sequence"/>
</dbReference>
<gene>
    <name evidence="2" type="ORF">HaLaN_29340</name>
</gene>
<keyword evidence="3" id="KW-1185">Reference proteome</keyword>
<proteinExistence type="predicted"/>
<sequence>ARFLSDPCQAQLQAFTRRGVPAVRAVSSNLDIGAGCSVQATSWQRAEDRETDEGMSRVQTLVQIEFVLEYLSPQTHYQEEQQSEQLQRASGHDEQKPSSSVRQGPPAGSVTQQTLEPDADGPQPIAWPAGLFARGAWWRKALRPSVDFTTIPASFAALCRAFPDDFATLDTPDAHRAMAQLSCRRVRVGGRVLLDFSFGRFPSPI</sequence>
<organism evidence="2 3">
    <name type="scientific">Haematococcus lacustris</name>
    <name type="common">Green alga</name>
    <name type="synonym">Haematococcus pluvialis</name>
    <dbReference type="NCBI Taxonomy" id="44745"/>
    <lineage>
        <taxon>Eukaryota</taxon>
        <taxon>Viridiplantae</taxon>
        <taxon>Chlorophyta</taxon>
        <taxon>core chlorophytes</taxon>
        <taxon>Chlorophyceae</taxon>
        <taxon>CS clade</taxon>
        <taxon>Chlamydomonadales</taxon>
        <taxon>Haematococcaceae</taxon>
        <taxon>Haematococcus</taxon>
    </lineage>
</organism>
<name>A0A6A0AEH7_HAELA</name>
<evidence type="ECO:0000256" key="1">
    <source>
        <dbReference type="SAM" id="MobiDB-lite"/>
    </source>
</evidence>
<dbReference type="AlphaFoldDB" id="A0A6A0AEH7"/>
<evidence type="ECO:0000313" key="3">
    <source>
        <dbReference type="Proteomes" id="UP000485058"/>
    </source>
</evidence>
<accession>A0A6A0AEH7</accession>
<reference evidence="2 3" key="1">
    <citation type="submission" date="2020-02" db="EMBL/GenBank/DDBJ databases">
        <title>Draft genome sequence of Haematococcus lacustris strain NIES-144.</title>
        <authorList>
            <person name="Morimoto D."/>
            <person name="Nakagawa S."/>
            <person name="Yoshida T."/>
            <person name="Sawayama S."/>
        </authorList>
    </citation>
    <scope>NUCLEOTIDE SEQUENCE [LARGE SCALE GENOMIC DNA]</scope>
    <source>
        <strain evidence="2 3">NIES-144</strain>
    </source>
</reference>
<feature type="region of interest" description="Disordered" evidence="1">
    <location>
        <begin position="77"/>
        <end position="124"/>
    </location>
</feature>
<dbReference type="EMBL" id="BLLF01004931">
    <property type="protein sequence ID" value="GFH30474.1"/>
    <property type="molecule type" value="Genomic_DNA"/>
</dbReference>
<comment type="caution">
    <text evidence="2">The sequence shown here is derived from an EMBL/GenBank/DDBJ whole genome shotgun (WGS) entry which is preliminary data.</text>
</comment>
<feature type="non-terminal residue" evidence="2">
    <location>
        <position position="1"/>
    </location>
</feature>